<sequence>MAISEKKLASAYQYDTFKANRVRSPAGSPDFRKWESCRTMPLVGGFSRGSRVSPAPSFRRCSILTLITLIGSQDLAVKSCPKSHFSLAYIVWLAWLVRRLRNVVATELREHYGHERKLQTRFPYFRKIDLASEPFASRTGISFPASVRILASQGEPDSNTVKITPDFCKWESCWTMSLVGNFSQGSPVYPTIAFLRCSTSHLFTLLGSQDLVKGRQNRNALCQYSGRVHTIVRGTCTVLYYRLSTNEMIVTAQPHTYTQQDRNSARYFREADTLTIPGWSLLRIRSNERIEATSGWCNGRMTTREAEGTWVLIGNRRTETVYHVQQTSSGSLNMPHNQHLPNCENRTPVPHVFVADEVFAVGNQGCTQGRGRGVRKGEGVRSNTPLPSHCQRAPSYLDSVQTLRMFCVECYLLLQGNSQDSNIISLDLQEVLVGDEREARKLVQKFNKGGGLMEMCDGLLRLTNSSTAAYRQLKTFMASDYHLGLAIYYSFDDMLILLLDLGLDPNSRTNQGRDYRMLHQAARVGSLRLARSLLYHGADPYRRAELSILPLSLAEWNDNKPVYELLLDVYNSTSPLTWLPY</sequence>
<dbReference type="Gene3D" id="1.25.40.20">
    <property type="entry name" value="Ankyrin repeat-containing domain"/>
    <property type="match status" value="1"/>
</dbReference>
<dbReference type="EMBL" id="JARBHB010000013">
    <property type="protein sequence ID" value="KAJ8869604.1"/>
    <property type="molecule type" value="Genomic_DNA"/>
</dbReference>
<reference evidence="1 2" key="1">
    <citation type="submission" date="2023-02" db="EMBL/GenBank/DDBJ databases">
        <title>LHISI_Scaffold_Assembly.</title>
        <authorList>
            <person name="Stuart O.P."/>
            <person name="Cleave R."/>
            <person name="Magrath M.J.L."/>
            <person name="Mikheyev A.S."/>
        </authorList>
    </citation>
    <scope>NUCLEOTIDE SEQUENCE [LARGE SCALE GENOMIC DNA]</scope>
    <source>
        <strain evidence="1">Daus_M_001</strain>
        <tissue evidence="1">Leg muscle</tissue>
    </source>
</reference>
<name>A0ABQ9GB12_9NEOP</name>
<evidence type="ECO:0000313" key="1">
    <source>
        <dbReference type="EMBL" id="KAJ8869604.1"/>
    </source>
</evidence>
<gene>
    <name evidence="1" type="ORF">PR048_028596</name>
</gene>
<dbReference type="SUPFAM" id="SSF48403">
    <property type="entry name" value="Ankyrin repeat"/>
    <property type="match status" value="1"/>
</dbReference>
<comment type="caution">
    <text evidence="1">The sequence shown here is derived from an EMBL/GenBank/DDBJ whole genome shotgun (WGS) entry which is preliminary data.</text>
</comment>
<proteinExistence type="predicted"/>
<organism evidence="1 2">
    <name type="scientific">Dryococelus australis</name>
    <dbReference type="NCBI Taxonomy" id="614101"/>
    <lineage>
        <taxon>Eukaryota</taxon>
        <taxon>Metazoa</taxon>
        <taxon>Ecdysozoa</taxon>
        <taxon>Arthropoda</taxon>
        <taxon>Hexapoda</taxon>
        <taxon>Insecta</taxon>
        <taxon>Pterygota</taxon>
        <taxon>Neoptera</taxon>
        <taxon>Polyneoptera</taxon>
        <taxon>Phasmatodea</taxon>
        <taxon>Verophasmatodea</taxon>
        <taxon>Anareolatae</taxon>
        <taxon>Phasmatidae</taxon>
        <taxon>Eurycanthinae</taxon>
        <taxon>Dryococelus</taxon>
    </lineage>
</organism>
<dbReference type="Proteomes" id="UP001159363">
    <property type="component" value="Chromosome 12"/>
</dbReference>
<keyword evidence="2" id="KW-1185">Reference proteome</keyword>
<dbReference type="InterPro" id="IPR036770">
    <property type="entry name" value="Ankyrin_rpt-contain_sf"/>
</dbReference>
<dbReference type="Pfam" id="PF00023">
    <property type="entry name" value="Ank"/>
    <property type="match status" value="1"/>
</dbReference>
<dbReference type="InterPro" id="IPR002110">
    <property type="entry name" value="Ankyrin_rpt"/>
</dbReference>
<protein>
    <submittedName>
        <fullName evidence="1">Uncharacterized protein</fullName>
    </submittedName>
</protein>
<accession>A0ABQ9GB12</accession>
<evidence type="ECO:0000313" key="2">
    <source>
        <dbReference type="Proteomes" id="UP001159363"/>
    </source>
</evidence>